<organism evidence="2">
    <name type="scientific">Tanacetum cinerariifolium</name>
    <name type="common">Dalmatian daisy</name>
    <name type="synonym">Chrysanthemum cinerariifolium</name>
    <dbReference type="NCBI Taxonomy" id="118510"/>
    <lineage>
        <taxon>Eukaryota</taxon>
        <taxon>Viridiplantae</taxon>
        <taxon>Streptophyta</taxon>
        <taxon>Embryophyta</taxon>
        <taxon>Tracheophyta</taxon>
        <taxon>Spermatophyta</taxon>
        <taxon>Magnoliopsida</taxon>
        <taxon>eudicotyledons</taxon>
        <taxon>Gunneridae</taxon>
        <taxon>Pentapetalae</taxon>
        <taxon>asterids</taxon>
        <taxon>campanulids</taxon>
        <taxon>Asterales</taxon>
        <taxon>Asteraceae</taxon>
        <taxon>Asteroideae</taxon>
        <taxon>Anthemideae</taxon>
        <taxon>Anthemidinae</taxon>
        <taxon>Tanacetum</taxon>
    </lineage>
</organism>
<sequence>MLDEEANKKLQAKFDEEERLAREKVKKEERANIPLIKEWDDIQAKIDADHQLAERLQAQEQEEFGIYSIRSSALPTIAPHPTPVVDSKSEPFEDPASSIDFDSNNFKNPSNSEPFEDRVSPIASAALDSDDEPHDSPTTSDYFGESETSPISSAPVAQLGHESHVALYMTLGARIVGELRKTVRPRPSLPLATEAAITRRIVAPSSPSLPPSPSSPLPSPFPSPAHSGPPRKRFHPSPSSSIRPSQKRCMSPPLTAPAPAELPLTPATSSSIPIELLLPSKRFGAMERITTLERDRVIES</sequence>
<feature type="region of interest" description="Disordered" evidence="1">
    <location>
        <begin position="75"/>
        <end position="156"/>
    </location>
</feature>
<feature type="compositionally biased region" description="Polar residues" evidence="1">
    <location>
        <begin position="100"/>
        <end position="113"/>
    </location>
</feature>
<evidence type="ECO:0000313" key="2">
    <source>
        <dbReference type="EMBL" id="GEU74817.1"/>
    </source>
</evidence>
<protein>
    <submittedName>
        <fullName evidence="2">Uncharacterized protein</fullName>
    </submittedName>
</protein>
<evidence type="ECO:0000256" key="1">
    <source>
        <dbReference type="SAM" id="MobiDB-lite"/>
    </source>
</evidence>
<dbReference type="EMBL" id="BKCJ010006956">
    <property type="protein sequence ID" value="GEU74817.1"/>
    <property type="molecule type" value="Genomic_DNA"/>
</dbReference>
<comment type="caution">
    <text evidence="2">The sequence shown here is derived from an EMBL/GenBank/DDBJ whole genome shotgun (WGS) entry which is preliminary data.</text>
</comment>
<feature type="region of interest" description="Disordered" evidence="1">
    <location>
        <begin position="203"/>
        <end position="273"/>
    </location>
</feature>
<reference evidence="2" key="1">
    <citation type="journal article" date="2019" name="Sci. Rep.">
        <title>Draft genome of Tanacetum cinerariifolium, the natural source of mosquito coil.</title>
        <authorList>
            <person name="Yamashiro T."/>
            <person name="Shiraishi A."/>
            <person name="Satake H."/>
            <person name="Nakayama K."/>
        </authorList>
    </citation>
    <scope>NUCLEOTIDE SEQUENCE</scope>
</reference>
<name>A0A6L2MNB8_TANCI</name>
<feature type="compositionally biased region" description="Low complexity" evidence="1">
    <location>
        <begin position="257"/>
        <end position="273"/>
    </location>
</feature>
<proteinExistence type="predicted"/>
<feature type="compositionally biased region" description="Polar residues" evidence="1">
    <location>
        <begin position="136"/>
        <end position="152"/>
    </location>
</feature>
<dbReference type="AlphaFoldDB" id="A0A6L2MNB8"/>
<feature type="compositionally biased region" description="Pro residues" evidence="1">
    <location>
        <begin position="207"/>
        <end position="223"/>
    </location>
</feature>
<gene>
    <name evidence="2" type="ORF">Tci_046795</name>
</gene>
<accession>A0A6L2MNB8</accession>